<dbReference type="Proteomes" id="UP001161017">
    <property type="component" value="Unassembled WGS sequence"/>
</dbReference>
<evidence type="ECO:0000256" key="1">
    <source>
        <dbReference type="SAM" id="SignalP"/>
    </source>
</evidence>
<feature type="chain" id="PRO_5041254637" evidence="1">
    <location>
        <begin position="18"/>
        <end position="280"/>
    </location>
</feature>
<reference evidence="2" key="1">
    <citation type="journal article" date="2023" name="Genome Biol. Evol.">
        <title>First Whole Genome Sequence and Flow Cytometry Genome Size Data for the Lichen-Forming Fungus Ramalina farinacea (Ascomycota).</title>
        <authorList>
            <person name="Llewellyn T."/>
            <person name="Mian S."/>
            <person name="Hill R."/>
            <person name="Leitch I.J."/>
            <person name="Gaya E."/>
        </authorList>
    </citation>
    <scope>NUCLEOTIDE SEQUENCE</scope>
    <source>
        <strain evidence="2">LIQ254RAFAR</strain>
    </source>
</reference>
<name>A0AA43TUU0_9LECA</name>
<protein>
    <submittedName>
        <fullName evidence="2">Uncharacterized protein</fullName>
    </submittedName>
</protein>
<organism evidence="2 3">
    <name type="scientific">Ramalina farinacea</name>
    <dbReference type="NCBI Taxonomy" id="258253"/>
    <lineage>
        <taxon>Eukaryota</taxon>
        <taxon>Fungi</taxon>
        <taxon>Dikarya</taxon>
        <taxon>Ascomycota</taxon>
        <taxon>Pezizomycotina</taxon>
        <taxon>Lecanoromycetes</taxon>
        <taxon>OSLEUM clade</taxon>
        <taxon>Lecanoromycetidae</taxon>
        <taxon>Lecanorales</taxon>
        <taxon>Lecanorineae</taxon>
        <taxon>Ramalinaceae</taxon>
        <taxon>Ramalina</taxon>
    </lineage>
</organism>
<keyword evidence="1" id="KW-0732">Signal</keyword>
<comment type="caution">
    <text evidence="2">The sequence shown here is derived from an EMBL/GenBank/DDBJ whole genome shotgun (WGS) entry which is preliminary data.</text>
</comment>
<feature type="signal peptide" evidence="1">
    <location>
        <begin position="1"/>
        <end position="17"/>
    </location>
</feature>
<evidence type="ECO:0000313" key="2">
    <source>
        <dbReference type="EMBL" id="MDI1487440.1"/>
    </source>
</evidence>
<keyword evidence="3" id="KW-1185">Reference proteome</keyword>
<accession>A0AA43TUU0</accession>
<proteinExistence type="predicted"/>
<dbReference type="EMBL" id="JAPUFD010000005">
    <property type="protein sequence ID" value="MDI1487440.1"/>
    <property type="molecule type" value="Genomic_DNA"/>
</dbReference>
<evidence type="ECO:0000313" key="3">
    <source>
        <dbReference type="Proteomes" id="UP001161017"/>
    </source>
</evidence>
<gene>
    <name evidence="2" type="ORF">OHK93_006710</name>
</gene>
<sequence length="280" mass="28512">MRSFILLLCVYVQAAVGIGDLFARAGCNDGFTKCAPKGASSTMEPSIGPDLAPVYVDLVDSISTSPQSKRGLKALSEDLYIRAASTSLCCQKVQTVPSADNYTTNYFFPDSSNGQIVSGNYSTPAGATANLISGDYKLADGTSGNIYSGSQSSDKPNTATLPIPTQYTAAGSGSAIAATALGQVVTYTTTIPGTTVLPTTVSAATTVSTGAANGSVLSAPTTEAVSTVSGTTVSPAVSTVVTRLAASSTKKSAAARNENDLYAICSMFVSAAFLTAWLPW</sequence>
<dbReference type="AlphaFoldDB" id="A0AA43TUU0"/>